<proteinExistence type="predicted"/>
<dbReference type="SMART" id="SM00724">
    <property type="entry name" value="TLC"/>
    <property type="match status" value="1"/>
</dbReference>
<dbReference type="PROSITE" id="PS51257">
    <property type="entry name" value="PROKAR_LIPOPROTEIN"/>
    <property type="match status" value="1"/>
</dbReference>
<feature type="transmembrane region" description="Helical" evidence="6">
    <location>
        <begin position="89"/>
        <end position="107"/>
    </location>
</feature>
<name>A0A9Q9ZXB5_CYPCA</name>
<dbReference type="Proteomes" id="UP001155660">
    <property type="component" value="Chromosome B3"/>
</dbReference>
<dbReference type="Pfam" id="PF03798">
    <property type="entry name" value="TRAM_LAG1_CLN8"/>
    <property type="match status" value="1"/>
</dbReference>
<dbReference type="PANTHER" id="PTHR13439:SF49">
    <property type="entry name" value="TLC DOMAIN-CONTAINING PROTEIN 4-B"/>
    <property type="match status" value="1"/>
</dbReference>
<comment type="subcellular location">
    <subcellularLocation>
        <location evidence="1">Membrane</location>
        <topology evidence="1">Multi-pass membrane protein</topology>
    </subcellularLocation>
</comment>
<dbReference type="KEGG" id="ccar:109048394"/>
<evidence type="ECO:0000256" key="1">
    <source>
        <dbReference type="ARBA" id="ARBA00004141"/>
    </source>
</evidence>
<evidence type="ECO:0000256" key="6">
    <source>
        <dbReference type="SAM" id="Phobius"/>
    </source>
</evidence>
<dbReference type="GO" id="GO:0016020">
    <property type="term" value="C:membrane"/>
    <property type="evidence" value="ECO:0007669"/>
    <property type="project" value="UniProtKB-SubCell"/>
</dbReference>
<dbReference type="GeneID" id="109048394"/>
<protein>
    <submittedName>
        <fullName evidence="8">TLC domain-containing protein 4-B</fullName>
    </submittedName>
</protein>
<organism evidence="8">
    <name type="scientific">Cyprinus carpio</name>
    <name type="common">Common carp</name>
    <dbReference type="NCBI Taxonomy" id="7962"/>
    <lineage>
        <taxon>Eukaryota</taxon>
        <taxon>Metazoa</taxon>
        <taxon>Chordata</taxon>
        <taxon>Craniata</taxon>
        <taxon>Vertebrata</taxon>
        <taxon>Euteleostomi</taxon>
        <taxon>Actinopterygii</taxon>
        <taxon>Neopterygii</taxon>
        <taxon>Teleostei</taxon>
        <taxon>Ostariophysi</taxon>
        <taxon>Cypriniformes</taxon>
        <taxon>Cyprinidae</taxon>
        <taxon>Cyprininae</taxon>
        <taxon>Cyprinus</taxon>
    </lineage>
</organism>
<dbReference type="InterPro" id="IPR006634">
    <property type="entry name" value="TLC-dom"/>
</dbReference>
<feature type="domain" description="TLC" evidence="7">
    <location>
        <begin position="41"/>
        <end position="245"/>
    </location>
</feature>
<dbReference type="PROSITE" id="PS50922">
    <property type="entry name" value="TLC"/>
    <property type="match status" value="1"/>
</dbReference>
<dbReference type="RefSeq" id="XP_042577298.1">
    <property type="nucleotide sequence ID" value="XM_042721364.1"/>
</dbReference>
<dbReference type="PANTHER" id="PTHR13439">
    <property type="entry name" value="CT120 PROTEIN"/>
    <property type="match status" value="1"/>
</dbReference>
<keyword evidence="4 5" id="KW-0472">Membrane</keyword>
<feature type="transmembrane region" description="Helical" evidence="6">
    <location>
        <begin position="48"/>
        <end position="68"/>
    </location>
</feature>
<feature type="transmembrane region" description="Helical" evidence="6">
    <location>
        <begin position="210"/>
        <end position="232"/>
    </location>
</feature>
<evidence type="ECO:0000256" key="2">
    <source>
        <dbReference type="ARBA" id="ARBA00022692"/>
    </source>
</evidence>
<feature type="transmembrane region" description="Helical" evidence="6">
    <location>
        <begin position="171"/>
        <end position="190"/>
    </location>
</feature>
<keyword evidence="2 5" id="KW-0812">Transmembrane</keyword>
<keyword evidence="3 6" id="KW-1133">Transmembrane helix</keyword>
<evidence type="ECO:0000259" key="7">
    <source>
        <dbReference type="PROSITE" id="PS50922"/>
    </source>
</evidence>
<sequence>MDMREVYVVAGSFVGFQLFFSCVSPVLSSNFTQGYGKLPPNKLNDWNSRLVSTVHALIVGLFCLYILWYDDAINEDPVWGDPNMVKLNVAITCGYLFYDLVLLACNWSTMGDVFFVCHHLAALYAYGFVLVSTWKRRVFFPDTRLISELSTPFVNQRWFFEALAYPRTHQLVVANGVAMAVVFFLVRIAVMPPYWAKVFGTFGTPAFERLGLAAQVAWIVSCICLDILNTIWMYKITRGCYKVITGKLRGGKVDSKKTNNMNNHTD</sequence>
<dbReference type="InterPro" id="IPR050846">
    <property type="entry name" value="TLCD"/>
</dbReference>
<dbReference type="OrthoDB" id="10266980at2759"/>
<evidence type="ECO:0000313" key="8">
    <source>
        <dbReference type="RefSeq" id="XP_042577298.1"/>
    </source>
</evidence>
<feature type="transmembrane region" description="Helical" evidence="6">
    <location>
        <begin position="7"/>
        <end position="28"/>
    </location>
</feature>
<feature type="transmembrane region" description="Helical" evidence="6">
    <location>
        <begin position="113"/>
        <end position="134"/>
    </location>
</feature>
<evidence type="ECO:0000256" key="3">
    <source>
        <dbReference type="ARBA" id="ARBA00022989"/>
    </source>
</evidence>
<dbReference type="AlphaFoldDB" id="A0A9Q9ZXB5"/>
<accession>A0A9Q9ZXB5</accession>
<evidence type="ECO:0000256" key="4">
    <source>
        <dbReference type="ARBA" id="ARBA00023136"/>
    </source>
</evidence>
<reference evidence="8" key="1">
    <citation type="submission" date="2025-08" db="UniProtKB">
        <authorList>
            <consortium name="RefSeq"/>
        </authorList>
    </citation>
    <scope>IDENTIFICATION</scope>
    <source>
        <tissue evidence="8">Muscle</tissue>
    </source>
</reference>
<dbReference type="GO" id="GO:0055088">
    <property type="term" value="P:lipid homeostasis"/>
    <property type="evidence" value="ECO:0007669"/>
    <property type="project" value="TreeGrafter"/>
</dbReference>
<dbReference type="GO" id="GO:0005783">
    <property type="term" value="C:endoplasmic reticulum"/>
    <property type="evidence" value="ECO:0007669"/>
    <property type="project" value="TreeGrafter"/>
</dbReference>
<evidence type="ECO:0000256" key="5">
    <source>
        <dbReference type="PROSITE-ProRule" id="PRU00205"/>
    </source>
</evidence>
<gene>
    <name evidence="8" type="primary">tlcd4b</name>
</gene>